<keyword evidence="2" id="KW-1185">Reference proteome</keyword>
<dbReference type="EMBL" id="MN461279">
    <property type="protein sequence ID" value="QFR59544.1"/>
    <property type="molecule type" value="Genomic_DNA"/>
</dbReference>
<reference evidence="1 2" key="1">
    <citation type="submission" date="2019-09" db="EMBL/GenBank/DDBJ databases">
        <title>Complete nucleotide sequence of Xanthomonas phage phiXaf18.</title>
        <authorList>
            <person name="Rios-Sandoval M."/>
            <person name="Quinones-Aguilar E.E."/>
            <person name="Solis-Sanchez G.A."/>
            <person name="Enriquez-Vara J.N."/>
            <person name="Rincon-Enriquez G."/>
        </authorList>
    </citation>
    <scope>NUCLEOTIDE SEQUENCE [LARGE SCALE GENOMIC DNA]</scope>
</reference>
<evidence type="ECO:0000313" key="2">
    <source>
        <dbReference type="Proteomes" id="UP000325999"/>
    </source>
</evidence>
<name>A0A5P8PQJ4_9CAUD</name>
<accession>A0A5P8PQJ4</accession>
<sequence>MKWSIPQDYKRQFLWFPHCVEGTWYWLVWCWTEFCGDCTEFYFEEPTCRHCGGGKVYCNRCMRWRAK</sequence>
<evidence type="ECO:0000313" key="1">
    <source>
        <dbReference type="EMBL" id="QFR59544.1"/>
    </source>
</evidence>
<proteinExistence type="predicted"/>
<organism evidence="1 2">
    <name type="scientific">Xanthomonas virus phiXaf18</name>
    <dbReference type="NCBI Taxonomy" id="2653651"/>
    <lineage>
        <taxon>Viruses</taxon>
        <taxon>Duplodnaviria</taxon>
        <taxon>Heunggongvirae</taxon>
        <taxon>Uroviricota</taxon>
        <taxon>Caudoviricetes</taxon>
        <taxon>Kantovirinae</taxon>
        <taxon>Beograduvirus</taxon>
        <taxon>Beograduvirus Xaf18</taxon>
    </lineage>
</organism>
<gene>
    <name evidence="1" type="ORF">phiXaf18_28</name>
</gene>
<dbReference type="Proteomes" id="UP000325999">
    <property type="component" value="Segment"/>
</dbReference>
<protein>
    <submittedName>
        <fullName evidence="1">Uncharacterized protein</fullName>
    </submittedName>
</protein>